<dbReference type="AlphaFoldDB" id="A0A4R0Q157"/>
<dbReference type="InterPro" id="IPR003661">
    <property type="entry name" value="HisK_dim/P_dom"/>
</dbReference>
<evidence type="ECO:0000256" key="6">
    <source>
        <dbReference type="ARBA" id="ARBA00022679"/>
    </source>
</evidence>
<dbReference type="GO" id="GO:0005524">
    <property type="term" value="F:ATP binding"/>
    <property type="evidence" value="ECO:0007669"/>
    <property type="project" value="UniProtKB-KW"/>
</dbReference>
<evidence type="ECO:0000256" key="9">
    <source>
        <dbReference type="ARBA" id="ARBA00022840"/>
    </source>
</evidence>
<dbReference type="PRINTS" id="PR00344">
    <property type="entry name" value="BCTRLSENSOR"/>
</dbReference>
<evidence type="ECO:0000256" key="4">
    <source>
        <dbReference type="ARBA" id="ARBA00022475"/>
    </source>
</evidence>
<feature type="domain" description="Histidine kinase" evidence="13">
    <location>
        <begin position="373"/>
        <end position="588"/>
    </location>
</feature>
<dbReference type="RefSeq" id="WP_131527831.1">
    <property type="nucleotide sequence ID" value="NZ_SJSO01000003.1"/>
</dbReference>
<name>A0A4R0Q157_9SPHI</name>
<evidence type="ECO:0000256" key="7">
    <source>
        <dbReference type="ARBA" id="ARBA00022741"/>
    </source>
</evidence>
<gene>
    <name evidence="14" type="ORF">EZ456_04810</name>
</gene>
<dbReference type="GO" id="GO:0016036">
    <property type="term" value="P:cellular response to phosphate starvation"/>
    <property type="evidence" value="ECO:0007669"/>
    <property type="project" value="TreeGrafter"/>
</dbReference>
<dbReference type="InterPro" id="IPR050351">
    <property type="entry name" value="BphY/WalK/GraS-like"/>
</dbReference>
<dbReference type="EC" id="2.7.13.3" evidence="3"/>
<dbReference type="InterPro" id="IPR005467">
    <property type="entry name" value="His_kinase_dom"/>
</dbReference>
<dbReference type="Pfam" id="PF02518">
    <property type="entry name" value="HATPase_c"/>
    <property type="match status" value="1"/>
</dbReference>
<evidence type="ECO:0000256" key="1">
    <source>
        <dbReference type="ARBA" id="ARBA00000085"/>
    </source>
</evidence>
<dbReference type="SUPFAM" id="SSF55874">
    <property type="entry name" value="ATPase domain of HSP90 chaperone/DNA topoisomerase II/histidine kinase"/>
    <property type="match status" value="1"/>
</dbReference>
<dbReference type="Gene3D" id="3.30.450.20">
    <property type="entry name" value="PAS domain"/>
    <property type="match status" value="1"/>
</dbReference>
<keyword evidence="4" id="KW-1003">Cell membrane</keyword>
<sequence>MQSTNSIKIDDYQNSTENLCQGKYSAVTAVLNVQSGNLQFYESNGKLLEFPIHKENFTWMEIAGEDISITFLEELHRLRDILKIFSKQNTLISNGKVPNRLDVVPHFNNLEIRFLLQIRDSAENVERCVGSEIQHNPAHIFIEQSEPELSPLREAIHNVTDDQDPVQGKLQSSYKGFSRECRGLQNLIGEVEMSREELERKNEGLVDANNKLQNSLEELNMSRKLSDATIAVLHEPLLVLDKELIILSANQAFYKTFKIAETQVIGKKLYELQNGGWNIPGLAHKFTRIQDLDESVIETEIAFDFPSLGERIIKFNMQPVNKTNGEQLILLALDDITVSKNNIQEQKLILEQLQVQISEKIKLECQKNDLICMISHELKTPVTIIKGCTQALMHKFNKNGNLEAVSFLCKMNNQVNKLSHLIGDLLDASEVTAGQLKYNMDTFELNELIEEISDEFKQTSDSHTILLNLGEKVRIFGDRIRIGQVITNLLSNAIKYSPKASRVTLRTLVNGKKASISVEDTGIGISIQSQKNIFDKFYRANGVVNGKYSGLGLGLYIVSQIVKEHRGGISVSSREQEGSVFTIDLPFS</sequence>
<dbReference type="FunFam" id="3.30.565.10:FF:000023">
    <property type="entry name" value="PAS domain-containing sensor histidine kinase"/>
    <property type="match status" value="1"/>
</dbReference>
<evidence type="ECO:0000313" key="14">
    <source>
        <dbReference type="EMBL" id="TCD28706.1"/>
    </source>
</evidence>
<keyword evidence="10" id="KW-0902">Two-component regulatory system</keyword>
<dbReference type="SUPFAM" id="SSF47384">
    <property type="entry name" value="Homodimeric domain of signal transducing histidine kinase"/>
    <property type="match status" value="1"/>
</dbReference>
<evidence type="ECO:0000256" key="12">
    <source>
        <dbReference type="SAM" id="Coils"/>
    </source>
</evidence>
<evidence type="ECO:0000256" key="11">
    <source>
        <dbReference type="ARBA" id="ARBA00023136"/>
    </source>
</evidence>
<dbReference type="Proteomes" id="UP000293925">
    <property type="component" value="Unassembled WGS sequence"/>
</dbReference>
<dbReference type="Gene3D" id="1.10.287.130">
    <property type="match status" value="1"/>
</dbReference>
<dbReference type="OrthoDB" id="9813151at2"/>
<dbReference type="SMART" id="SM00387">
    <property type="entry name" value="HATPase_c"/>
    <property type="match status" value="1"/>
</dbReference>
<dbReference type="GO" id="GO:0004721">
    <property type="term" value="F:phosphoprotein phosphatase activity"/>
    <property type="evidence" value="ECO:0007669"/>
    <property type="project" value="TreeGrafter"/>
</dbReference>
<dbReference type="InterPro" id="IPR035965">
    <property type="entry name" value="PAS-like_dom_sf"/>
</dbReference>
<feature type="coiled-coil region" evidence="12">
    <location>
        <begin position="181"/>
        <end position="222"/>
    </location>
</feature>
<protein>
    <recommendedName>
        <fullName evidence="3">histidine kinase</fullName>
        <ecNumber evidence="3">2.7.13.3</ecNumber>
    </recommendedName>
</protein>
<evidence type="ECO:0000256" key="8">
    <source>
        <dbReference type="ARBA" id="ARBA00022777"/>
    </source>
</evidence>
<dbReference type="PROSITE" id="PS50109">
    <property type="entry name" value="HIS_KIN"/>
    <property type="match status" value="1"/>
</dbReference>
<dbReference type="CDD" id="cd00075">
    <property type="entry name" value="HATPase"/>
    <property type="match status" value="1"/>
</dbReference>
<keyword evidence="12" id="KW-0175">Coiled coil</keyword>
<dbReference type="GO" id="GO:0005886">
    <property type="term" value="C:plasma membrane"/>
    <property type="evidence" value="ECO:0007669"/>
    <property type="project" value="UniProtKB-SubCell"/>
</dbReference>
<dbReference type="CDD" id="cd00082">
    <property type="entry name" value="HisKA"/>
    <property type="match status" value="1"/>
</dbReference>
<evidence type="ECO:0000259" key="13">
    <source>
        <dbReference type="PROSITE" id="PS50109"/>
    </source>
</evidence>
<dbReference type="SMART" id="SM00388">
    <property type="entry name" value="HisKA"/>
    <property type="match status" value="1"/>
</dbReference>
<dbReference type="Pfam" id="PF08448">
    <property type="entry name" value="PAS_4"/>
    <property type="match status" value="1"/>
</dbReference>
<comment type="subcellular location">
    <subcellularLocation>
        <location evidence="2">Cell membrane</location>
    </subcellularLocation>
</comment>
<proteinExistence type="predicted"/>
<dbReference type="PANTHER" id="PTHR45453">
    <property type="entry name" value="PHOSPHATE REGULON SENSOR PROTEIN PHOR"/>
    <property type="match status" value="1"/>
</dbReference>
<evidence type="ECO:0000256" key="10">
    <source>
        <dbReference type="ARBA" id="ARBA00023012"/>
    </source>
</evidence>
<organism evidence="14 15">
    <name type="scientific">Pedobacter psychrodurus</name>
    <dbReference type="NCBI Taxonomy" id="2530456"/>
    <lineage>
        <taxon>Bacteria</taxon>
        <taxon>Pseudomonadati</taxon>
        <taxon>Bacteroidota</taxon>
        <taxon>Sphingobacteriia</taxon>
        <taxon>Sphingobacteriales</taxon>
        <taxon>Sphingobacteriaceae</taxon>
        <taxon>Pedobacter</taxon>
    </lineage>
</organism>
<evidence type="ECO:0000256" key="3">
    <source>
        <dbReference type="ARBA" id="ARBA00012438"/>
    </source>
</evidence>
<dbReference type="PANTHER" id="PTHR45453:SF1">
    <property type="entry name" value="PHOSPHATE REGULON SENSOR PROTEIN PHOR"/>
    <property type="match status" value="1"/>
</dbReference>
<comment type="catalytic activity">
    <reaction evidence="1">
        <text>ATP + protein L-histidine = ADP + protein N-phospho-L-histidine.</text>
        <dbReference type="EC" id="2.7.13.3"/>
    </reaction>
</comment>
<dbReference type="InterPro" id="IPR003594">
    <property type="entry name" value="HATPase_dom"/>
</dbReference>
<keyword evidence="11" id="KW-0472">Membrane</keyword>
<dbReference type="InterPro" id="IPR036097">
    <property type="entry name" value="HisK_dim/P_sf"/>
</dbReference>
<reference evidence="14 15" key="1">
    <citation type="submission" date="2019-02" db="EMBL/GenBank/DDBJ databases">
        <title>Pedobacter sp. RP-3-21 sp. nov., isolated from Arctic soil.</title>
        <authorList>
            <person name="Dahal R.H."/>
        </authorList>
    </citation>
    <scope>NUCLEOTIDE SEQUENCE [LARGE SCALE GENOMIC DNA]</scope>
    <source>
        <strain evidence="14 15">RP-3-21</strain>
    </source>
</reference>
<dbReference type="InterPro" id="IPR004358">
    <property type="entry name" value="Sig_transdc_His_kin-like_C"/>
</dbReference>
<dbReference type="Pfam" id="PF00512">
    <property type="entry name" value="HisKA"/>
    <property type="match status" value="1"/>
</dbReference>
<keyword evidence="9" id="KW-0067">ATP-binding</keyword>
<keyword evidence="15" id="KW-1185">Reference proteome</keyword>
<accession>A0A4R0Q157</accession>
<evidence type="ECO:0000256" key="2">
    <source>
        <dbReference type="ARBA" id="ARBA00004236"/>
    </source>
</evidence>
<dbReference type="InterPro" id="IPR013656">
    <property type="entry name" value="PAS_4"/>
</dbReference>
<keyword evidence="7" id="KW-0547">Nucleotide-binding</keyword>
<dbReference type="InterPro" id="IPR036890">
    <property type="entry name" value="HATPase_C_sf"/>
</dbReference>
<keyword evidence="6" id="KW-0808">Transferase</keyword>
<dbReference type="EMBL" id="SJSO01000003">
    <property type="protein sequence ID" value="TCD28706.1"/>
    <property type="molecule type" value="Genomic_DNA"/>
</dbReference>
<evidence type="ECO:0000256" key="5">
    <source>
        <dbReference type="ARBA" id="ARBA00022553"/>
    </source>
</evidence>
<keyword evidence="5" id="KW-0597">Phosphoprotein</keyword>
<dbReference type="Gene3D" id="3.30.565.10">
    <property type="entry name" value="Histidine kinase-like ATPase, C-terminal domain"/>
    <property type="match status" value="1"/>
</dbReference>
<dbReference type="GO" id="GO:0000155">
    <property type="term" value="F:phosphorelay sensor kinase activity"/>
    <property type="evidence" value="ECO:0007669"/>
    <property type="project" value="InterPro"/>
</dbReference>
<keyword evidence="8 14" id="KW-0418">Kinase</keyword>
<evidence type="ECO:0000313" key="15">
    <source>
        <dbReference type="Proteomes" id="UP000293925"/>
    </source>
</evidence>
<dbReference type="SUPFAM" id="SSF55785">
    <property type="entry name" value="PYP-like sensor domain (PAS domain)"/>
    <property type="match status" value="1"/>
</dbReference>
<comment type="caution">
    <text evidence="14">The sequence shown here is derived from an EMBL/GenBank/DDBJ whole genome shotgun (WGS) entry which is preliminary data.</text>
</comment>